<comment type="caution">
    <text evidence="3">The sequence shown here is derived from an EMBL/GenBank/DDBJ whole genome shotgun (WGS) entry which is preliminary data.</text>
</comment>
<keyword evidence="4" id="KW-1185">Reference proteome</keyword>
<dbReference type="NCBIfam" id="TIGR03177">
    <property type="entry name" value="pilus_cpaB"/>
    <property type="match status" value="1"/>
</dbReference>
<evidence type="ECO:0000259" key="2">
    <source>
        <dbReference type="SMART" id="SM00858"/>
    </source>
</evidence>
<dbReference type="CDD" id="cd11614">
    <property type="entry name" value="SAF_CpaB_FlgA_like"/>
    <property type="match status" value="1"/>
</dbReference>
<dbReference type="OrthoDB" id="9788329at2"/>
<sequence>MNKGKAFAQIGVAVLLACVAGFLALRWMSATKPEPQVVEIQKPTVPVAVAVRIISPGTKLGPDMVRIVDFLETSVPDGVFATAEEVVGRIVLSPVSQGEPITRFKLASTEIGIGGVSALVNPGMRAMAVKGNRVMGIAGFVNPGNRVDVLVTLDHDGQGGARDKPVSKLVLENVLVLATGEKLEADEEGKVAPVDVYTLEVSPEQAERLALASLKGELNFALRGSLDNDPVLTPGMDLPRVLQAHKPRPKPTGGQPTRRVELITGASRTVVAF</sequence>
<evidence type="ECO:0000256" key="1">
    <source>
        <dbReference type="SAM" id="Phobius"/>
    </source>
</evidence>
<feature type="domain" description="SAF" evidence="2">
    <location>
        <begin position="45"/>
        <end position="107"/>
    </location>
</feature>
<reference evidence="3 4" key="1">
    <citation type="journal article" date="2013" name="Genome Announc.">
        <title>Draft genome sequences for three mercury-methylating, sulfate-reducing bacteria.</title>
        <authorList>
            <person name="Brown S.D."/>
            <person name="Hurt R.A.Jr."/>
            <person name="Gilmour C.C."/>
            <person name="Elias D.A."/>
        </authorList>
    </citation>
    <scope>NUCLEOTIDE SEQUENCE [LARGE SCALE GENOMIC DNA]</scope>
    <source>
        <strain evidence="3 4">DSM 16529</strain>
    </source>
</reference>
<organism evidence="3 4">
    <name type="scientific">Alkalidesulfovibrio alkalitolerans DSM 16529</name>
    <dbReference type="NCBI Taxonomy" id="1121439"/>
    <lineage>
        <taxon>Bacteria</taxon>
        <taxon>Pseudomonadati</taxon>
        <taxon>Thermodesulfobacteriota</taxon>
        <taxon>Desulfovibrionia</taxon>
        <taxon>Desulfovibrionales</taxon>
        <taxon>Desulfovibrionaceae</taxon>
        <taxon>Alkalidesulfovibrio</taxon>
    </lineage>
</organism>
<protein>
    <submittedName>
        <fullName evidence="3">Flp pilus assembly protein CpaB</fullName>
    </submittedName>
</protein>
<gene>
    <name evidence="3" type="ORF">dsat_0837</name>
</gene>
<dbReference type="Gene3D" id="3.90.1210.10">
    <property type="entry name" value="Antifreeze-like/N-acetylneuraminic acid synthase C-terminal domain"/>
    <property type="match status" value="1"/>
</dbReference>
<keyword evidence="1" id="KW-0472">Membrane</keyword>
<evidence type="ECO:0000313" key="4">
    <source>
        <dbReference type="Proteomes" id="UP000014975"/>
    </source>
</evidence>
<dbReference type="eggNOG" id="COG3745">
    <property type="taxonomic scope" value="Bacteria"/>
</dbReference>
<dbReference type="Pfam" id="PF16976">
    <property type="entry name" value="RcpC"/>
    <property type="match status" value="1"/>
</dbReference>
<dbReference type="PROSITE" id="PS51257">
    <property type="entry name" value="PROKAR_LIPOPROTEIN"/>
    <property type="match status" value="1"/>
</dbReference>
<dbReference type="PATRIC" id="fig|1121439.3.peg.2206"/>
<dbReference type="RefSeq" id="WP_020887534.1">
    <property type="nucleotide sequence ID" value="NZ_ATHI01000028.1"/>
</dbReference>
<dbReference type="SMART" id="SM00858">
    <property type="entry name" value="SAF"/>
    <property type="match status" value="1"/>
</dbReference>
<evidence type="ECO:0000313" key="3">
    <source>
        <dbReference type="EMBL" id="EPR31513.1"/>
    </source>
</evidence>
<dbReference type="STRING" id="1121439.dsat_0837"/>
<dbReference type="EMBL" id="ATHI01000028">
    <property type="protein sequence ID" value="EPR31513.1"/>
    <property type="molecule type" value="Genomic_DNA"/>
</dbReference>
<keyword evidence="1" id="KW-0812">Transmembrane</keyword>
<dbReference type="Proteomes" id="UP000014975">
    <property type="component" value="Unassembled WGS sequence"/>
</dbReference>
<dbReference type="InterPro" id="IPR013974">
    <property type="entry name" value="SAF"/>
</dbReference>
<dbReference type="Pfam" id="PF08666">
    <property type="entry name" value="SAF"/>
    <property type="match status" value="1"/>
</dbReference>
<dbReference type="InterPro" id="IPR017592">
    <property type="entry name" value="Pilus_assmbl_Flp-typ_CpaB"/>
</dbReference>
<dbReference type="InterPro" id="IPR031571">
    <property type="entry name" value="RcpC_dom"/>
</dbReference>
<keyword evidence="1" id="KW-1133">Transmembrane helix</keyword>
<accession>S7UGZ0</accession>
<name>S7UGZ0_9BACT</name>
<dbReference type="AlphaFoldDB" id="S7UGZ0"/>
<feature type="transmembrane region" description="Helical" evidence="1">
    <location>
        <begin position="6"/>
        <end position="25"/>
    </location>
</feature>
<proteinExistence type="predicted"/>